<feature type="region of interest" description="Disordered" evidence="1">
    <location>
        <begin position="57"/>
        <end position="79"/>
    </location>
</feature>
<protein>
    <submittedName>
        <fullName evidence="2">Uncharacterized protein</fullName>
    </submittedName>
</protein>
<proteinExistence type="predicted"/>
<keyword evidence="3" id="KW-1185">Reference proteome</keyword>
<dbReference type="EMBL" id="LT594324">
    <property type="protein sequence ID" value="SBT40685.1"/>
    <property type="molecule type" value="Genomic_DNA"/>
</dbReference>
<name>A0A1A8ZA26_9ACTN</name>
<reference evidence="2 3" key="1">
    <citation type="submission" date="2016-06" db="EMBL/GenBank/DDBJ databases">
        <authorList>
            <person name="Kjaerup R.B."/>
            <person name="Dalgaard T.S."/>
            <person name="Juul-Madsen H.R."/>
        </authorList>
    </citation>
    <scope>NUCLEOTIDE SEQUENCE [LARGE SCALE GENOMIC DNA]</scope>
    <source>
        <strain evidence="2 3">DSM 45248</strain>
    </source>
</reference>
<accession>A0A1A8ZA26</accession>
<sequence length="79" mass="8183">MNTSTSFDAPLAAISSSLTQLRDDIDALVGAANGHPAVQRRGALVDVHHQLRLLGQRVNAALGTPPAGDPPPHEPSDQA</sequence>
<gene>
    <name evidence="2" type="ORF">GA0070621_1028</name>
</gene>
<dbReference type="RefSeq" id="WP_091191973.1">
    <property type="nucleotide sequence ID" value="NZ_LT594324.1"/>
</dbReference>
<evidence type="ECO:0000256" key="1">
    <source>
        <dbReference type="SAM" id="MobiDB-lite"/>
    </source>
</evidence>
<evidence type="ECO:0000313" key="2">
    <source>
        <dbReference type="EMBL" id="SBT40685.1"/>
    </source>
</evidence>
<dbReference type="Proteomes" id="UP000198765">
    <property type="component" value="Chromosome I"/>
</dbReference>
<evidence type="ECO:0000313" key="3">
    <source>
        <dbReference type="Proteomes" id="UP000198765"/>
    </source>
</evidence>
<organism evidence="2 3">
    <name type="scientific">Micromonospora narathiwatensis</name>
    <dbReference type="NCBI Taxonomy" id="299146"/>
    <lineage>
        <taxon>Bacteria</taxon>
        <taxon>Bacillati</taxon>
        <taxon>Actinomycetota</taxon>
        <taxon>Actinomycetes</taxon>
        <taxon>Micromonosporales</taxon>
        <taxon>Micromonosporaceae</taxon>
        <taxon>Micromonospora</taxon>
    </lineage>
</organism>
<dbReference type="AlphaFoldDB" id="A0A1A8ZA26"/>
<dbReference type="OrthoDB" id="3400351at2"/>
<dbReference type="PATRIC" id="fig|299146.4.peg.1058"/>